<dbReference type="SMART" id="SM00320">
    <property type="entry name" value="WD40"/>
    <property type="match status" value="7"/>
</dbReference>
<evidence type="ECO:0000313" key="6">
    <source>
        <dbReference type="Proteomes" id="UP000092154"/>
    </source>
</evidence>
<feature type="repeat" description="WD" evidence="3">
    <location>
        <begin position="232"/>
        <end position="266"/>
    </location>
</feature>
<evidence type="ECO:0000313" key="5">
    <source>
        <dbReference type="EMBL" id="OAX34120.1"/>
    </source>
</evidence>
<dbReference type="STRING" id="1314800.A0A1B7MND8"/>
<dbReference type="InterPro" id="IPR015943">
    <property type="entry name" value="WD40/YVTN_repeat-like_dom_sf"/>
</dbReference>
<dbReference type="PROSITE" id="PS50082">
    <property type="entry name" value="WD_REPEATS_2"/>
    <property type="match status" value="4"/>
</dbReference>
<dbReference type="OrthoDB" id="2423701at2759"/>
<keyword evidence="1 3" id="KW-0853">WD repeat</keyword>
<organism evidence="5 6">
    <name type="scientific">Rhizopogon vinicolor AM-OR11-026</name>
    <dbReference type="NCBI Taxonomy" id="1314800"/>
    <lineage>
        <taxon>Eukaryota</taxon>
        <taxon>Fungi</taxon>
        <taxon>Dikarya</taxon>
        <taxon>Basidiomycota</taxon>
        <taxon>Agaricomycotina</taxon>
        <taxon>Agaricomycetes</taxon>
        <taxon>Agaricomycetidae</taxon>
        <taxon>Boletales</taxon>
        <taxon>Suillineae</taxon>
        <taxon>Rhizopogonaceae</taxon>
        <taxon>Rhizopogon</taxon>
    </lineage>
</organism>
<dbReference type="InParanoid" id="A0A1B7MND8"/>
<protein>
    <submittedName>
        <fullName evidence="5">WD40 repeat-like protein</fullName>
    </submittedName>
</protein>
<dbReference type="InterPro" id="IPR036322">
    <property type="entry name" value="WD40_repeat_dom_sf"/>
</dbReference>
<feature type="repeat" description="WD" evidence="3">
    <location>
        <begin position="59"/>
        <end position="100"/>
    </location>
</feature>
<keyword evidence="2" id="KW-0677">Repeat</keyword>
<dbReference type="PANTHER" id="PTHR10622:SF10">
    <property type="entry name" value="HET DOMAIN-CONTAINING PROTEIN"/>
    <property type="match status" value="1"/>
</dbReference>
<dbReference type="InterPro" id="IPR011990">
    <property type="entry name" value="TPR-like_helical_dom_sf"/>
</dbReference>
<dbReference type="SUPFAM" id="SSF50978">
    <property type="entry name" value="WD40 repeat-like"/>
    <property type="match status" value="1"/>
</dbReference>
<dbReference type="Pfam" id="PF06985">
    <property type="entry name" value="HET"/>
    <property type="match status" value="1"/>
</dbReference>
<dbReference type="PRINTS" id="PR00320">
    <property type="entry name" value="GPROTEINBRPT"/>
</dbReference>
<sequence>MAETSQPMVRMIPTRPFKGHESTVTAGAVFPDGRRMATGSYDKTLRLWDLKEGIVLKKMEGHHGCVRTVAGSGDGQMIASGDKNGELIVWDGDTGECLTEAIEVHTDWLRSLEFSPDCRVLATGSWDETTKLWCTNTWKMQGSPINCGAPVNCVRYSPSGERVAIATHRDIQIWNPRSRKRIAKFKAAIDSAWNSSLAWTPDGTRLFSGGSSSDPTIREWDASTWKQVGDPWRGHTDNVSAIAVNPTGTLVATASSDNHVRLWRLSGQCIAIFMDSRSVSFVTFSADGRQIFSGGVDTRTSEWEVPALMLDAPKEQASEPEPSTQSRFFKKLFDVVGTVRPPISTSVPVKAKSGKIPLEEALLEAQKVIELNPLYYLGYQLKHAALHDAQRYDDAIQSFQTFLSMLDNAPDIQMLKLRQHFLSLSEAEDAIRTVIHTHMENAPLRVLDTITGILCDRNEQINAFKASREYKELLSLTMMHAHLRLERIQEAVVAYFRCAMLSHRWEEKEPLLHDIQDKFLYGLKPVGGILKLQSFCKVARDAGCRWAWSDTCCIDKNNNVEVQESVNSMFVWYRNSALTAVYLSDVPPSSESGALAKSAWIGRGWTFQELLAPKVVIFYQKDWTPYLDDRSPNHKESAAIMQELGNATGIDTQALVAFRPGVRDAREKLRWASTRVTTLQEDIAYSLFGIFDVHLPVIYGEKKQNALGKLLQEIVARSGDISALDWVGKSSEFNSCLPADITSYQPCTLRLPSLSEEKIEEAVSSLRNTTAVELASNLYTVLHNLSVLRFANCRLHLPCITFPVTEIKKLSGRDQTYRVKAQGLQDMLITTEEKLVQFSPVRPTRQTFFIVRPWNRDLLELPDFAGAEQRVDAATLPGSPLHDVPAWSPGANEPGDSEFHSRALRLMVRLGQPFGAFLLAQQRGTEYKRVASDRDIIANVTDMASVHDMVDSVRTLEIL</sequence>
<accession>A0A1B7MND8</accession>
<feature type="repeat" description="WD" evidence="3">
    <location>
        <begin position="102"/>
        <end position="133"/>
    </location>
</feature>
<dbReference type="PROSITE" id="PS50294">
    <property type="entry name" value="WD_REPEATS_REGION"/>
    <property type="match status" value="4"/>
</dbReference>
<keyword evidence="6" id="KW-1185">Reference proteome</keyword>
<dbReference type="Pfam" id="PF00400">
    <property type="entry name" value="WD40"/>
    <property type="match status" value="5"/>
</dbReference>
<dbReference type="InterPro" id="IPR010730">
    <property type="entry name" value="HET"/>
</dbReference>
<dbReference type="PROSITE" id="PS00678">
    <property type="entry name" value="WD_REPEATS_1"/>
    <property type="match status" value="1"/>
</dbReference>
<gene>
    <name evidence="5" type="ORF">K503DRAFT_803845</name>
</gene>
<dbReference type="SUPFAM" id="SSF48452">
    <property type="entry name" value="TPR-like"/>
    <property type="match status" value="1"/>
</dbReference>
<dbReference type="AlphaFoldDB" id="A0A1B7MND8"/>
<evidence type="ECO:0000256" key="1">
    <source>
        <dbReference type="ARBA" id="ARBA00022574"/>
    </source>
</evidence>
<dbReference type="CDD" id="cd00200">
    <property type="entry name" value="WD40"/>
    <property type="match status" value="1"/>
</dbReference>
<dbReference type="Gene3D" id="1.25.40.10">
    <property type="entry name" value="Tetratricopeptide repeat domain"/>
    <property type="match status" value="1"/>
</dbReference>
<dbReference type="InterPro" id="IPR020472">
    <property type="entry name" value="WD40_PAC1"/>
</dbReference>
<feature type="domain" description="Heterokaryon incompatibility" evidence="4">
    <location>
        <begin position="500"/>
        <end position="587"/>
    </location>
</feature>
<dbReference type="PANTHER" id="PTHR10622">
    <property type="entry name" value="HET DOMAIN-CONTAINING PROTEIN"/>
    <property type="match status" value="1"/>
</dbReference>
<evidence type="ECO:0000259" key="4">
    <source>
        <dbReference type="Pfam" id="PF06985"/>
    </source>
</evidence>
<dbReference type="InterPro" id="IPR019775">
    <property type="entry name" value="WD40_repeat_CS"/>
</dbReference>
<dbReference type="InterPro" id="IPR001680">
    <property type="entry name" value="WD40_rpt"/>
</dbReference>
<dbReference type="EMBL" id="KV448656">
    <property type="protein sequence ID" value="OAX34120.1"/>
    <property type="molecule type" value="Genomic_DNA"/>
</dbReference>
<feature type="repeat" description="WD" evidence="3">
    <location>
        <begin position="17"/>
        <end position="58"/>
    </location>
</feature>
<name>A0A1B7MND8_9AGAM</name>
<dbReference type="Gene3D" id="2.130.10.10">
    <property type="entry name" value="YVTN repeat-like/Quinoprotein amine dehydrogenase"/>
    <property type="match status" value="2"/>
</dbReference>
<evidence type="ECO:0000256" key="2">
    <source>
        <dbReference type="ARBA" id="ARBA00022737"/>
    </source>
</evidence>
<reference evidence="5 6" key="1">
    <citation type="submission" date="2016-06" db="EMBL/GenBank/DDBJ databases">
        <title>Comparative genomics of the ectomycorrhizal sister species Rhizopogon vinicolor and Rhizopogon vesiculosus (Basidiomycota: Boletales) reveals a divergence of the mating type B locus.</title>
        <authorList>
            <consortium name="DOE Joint Genome Institute"/>
            <person name="Mujic A.B."/>
            <person name="Kuo A."/>
            <person name="Tritt A."/>
            <person name="Lipzen A."/>
            <person name="Chen C."/>
            <person name="Johnson J."/>
            <person name="Sharma A."/>
            <person name="Barry K."/>
            <person name="Grigoriev I.V."/>
            <person name="Spatafora J.W."/>
        </authorList>
    </citation>
    <scope>NUCLEOTIDE SEQUENCE [LARGE SCALE GENOMIC DNA]</scope>
    <source>
        <strain evidence="5 6">AM-OR11-026</strain>
    </source>
</reference>
<proteinExistence type="predicted"/>
<evidence type="ECO:0000256" key="3">
    <source>
        <dbReference type="PROSITE-ProRule" id="PRU00221"/>
    </source>
</evidence>
<dbReference type="Proteomes" id="UP000092154">
    <property type="component" value="Unassembled WGS sequence"/>
</dbReference>